<protein>
    <recommendedName>
        <fullName evidence="1">JmjC domain-containing protein</fullName>
    </recommendedName>
</protein>
<accession>A0A7X5V5E0</accession>
<dbReference type="SUPFAM" id="SSF51197">
    <property type="entry name" value="Clavaminate synthase-like"/>
    <property type="match status" value="1"/>
</dbReference>
<dbReference type="Proteomes" id="UP000564677">
    <property type="component" value="Unassembled WGS sequence"/>
</dbReference>
<gene>
    <name evidence="2" type="ORF">FHR20_004533</name>
</gene>
<dbReference type="InterPro" id="IPR041667">
    <property type="entry name" value="Cupin_8"/>
</dbReference>
<dbReference type="Gene3D" id="2.60.120.10">
    <property type="entry name" value="Jelly Rolls"/>
    <property type="match status" value="1"/>
</dbReference>
<dbReference type="SMART" id="SM00558">
    <property type="entry name" value="JmjC"/>
    <property type="match status" value="1"/>
</dbReference>
<dbReference type="PANTHER" id="PTHR12461">
    <property type="entry name" value="HYPOXIA-INDUCIBLE FACTOR 1 ALPHA INHIBITOR-RELATED"/>
    <property type="match status" value="1"/>
</dbReference>
<dbReference type="InterPro" id="IPR003347">
    <property type="entry name" value="JmjC_dom"/>
</dbReference>
<dbReference type="RefSeq" id="WP_167301639.1">
    <property type="nucleotide sequence ID" value="NZ_JAASQV010000008.1"/>
</dbReference>
<dbReference type="InterPro" id="IPR014710">
    <property type="entry name" value="RmlC-like_jellyroll"/>
</dbReference>
<proteinExistence type="predicted"/>
<name>A0A7X5V5E0_9SPHN</name>
<dbReference type="Pfam" id="PF13621">
    <property type="entry name" value="Cupin_8"/>
    <property type="match status" value="1"/>
</dbReference>
<dbReference type="PANTHER" id="PTHR12461:SF105">
    <property type="entry name" value="HYPOXIA-INDUCIBLE FACTOR 1-ALPHA INHIBITOR"/>
    <property type="match status" value="1"/>
</dbReference>
<dbReference type="AlphaFoldDB" id="A0A7X5V5E0"/>
<organism evidence="2 3">
    <name type="scientific">Sphingomonas leidyi</name>
    <dbReference type="NCBI Taxonomy" id="68569"/>
    <lineage>
        <taxon>Bacteria</taxon>
        <taxon>Pseudomonadati</taxon>
        <taxon>Pseudomonadota</taxon>
        <taxon>Alphaproteobacteria</taxon>
        <taxon>Sphingomonadales</taxon>
        <taxon>Sphingomonadaceae</taxon>
        <taxon>Sphingomonas</taxon>
    </lineage>
</organism>
<dbReference type="EMBL" id="JAASQV010000008">
    <property type="protein sequence ID" value="NIJ67547.1"/>
    <property type="molecule type" value="Genomic_DNA"/>
</dbReference>
<evidence type="ECO:0000313" key="2">
    <source>
        <dbReference type="EMBL" id="NIJ67547.1"/>
    </source>
</evidence>
<feature type="domain" description="JmjC" evidence="1">
    <location>
        <begin position="102"/>
        <end position="274"/>
    </location>
</feature>
<evidence type="ECO:0000259" key="1">
    <source>
        <dbReference type="PROSITE" id="PS51184"/>
    </source>
</evidence>
<evidence type="ECO:0000313" key="3">
    <source>
        <dbReference type="Proteomes" id="UP000564677"/>
    </source>
</evidence>
<sequence>MSGREETRIREVEGPLDAPGLAALVRGYAPVVLRGVAKDWPLVAAGRQSDQALCDYLLGFDRGATAEAFVGPPAIRGRFFYSEDMRGFNFERRKGRFADLLRYVLQLQGRDDAPAVYAGAVETARALPGLAGANALPALLGTGAEPRIWIGNRTSIATHFDASDNIACVAAGRRRFTLFPPDQTANLYIGPLDHNVAGQPLSMVDIAAPDFARFPRFRDALAAARTAELEPGDAIYVPALWWHQVEALAPFNVLVNFWWPDSPDQDARFDAMVYAVLALSHLPPERRAAWSEYFDTFVFREHGDPAAHLAPEHRSVLGEPTPQLRQYIKQYLARGLARP</sequence>
<reference evidence="2 3" key="1">
    <citation type="submission" date="2020-03" db="EMBL/GenBank/DDBJ databases">
        <title>Genomic Encyclopedia of Type Strains, Phase IV (KMG-IV): sequencing the most valuable type-strain genomes for metagenomic binning, comparative biology and taxonomic classification.</title>
        <authorList>
            <person name="Goeker M."/>
        </authorList>
    </citation>
    <scope>NUCLEOTIDE SEQUENCE [LARGE SCALE GENOMIC DNA]</scope>
    <source>
        <strain evidence="2 3">DSM 4733</strain>
    </source>
</reference>
<dbReference type="PROSITE" id="PS51184">
    <property type="entry name" value="JMJC"/>
    <property type="match status" value="1"/>
</dbReference>
<keyword evidence="3" id="KW-1185">Reference proteome</keyword>
<comment type="caution">
    <text evidence="2">The sequence shown here is derived from an EMBL/GenBank/DDBJ whole genome shotgun (WGS) entry which is preliminary data.</text>
</comment>